<accession>R0KNJ9</accession>
<gene>
    <name evidence="1" type="ORF">NBO_917g0004</name>
</gene>
<protein>
    <submittedName>
        <fullName evidence="1">Coatomer protein gamma subunit</fullName>
    </submittedName>
</protein>
<dbReference type="HOGENOM" id="CLU_885947_0_0_1"/>
<dbReference type="VEuPathDB" id="MicrosporidiaDB:NBO_917g0004"/>
<reference evidence="1 2" key="1">
    <citation type="journal article" date="2013" name="BMC Genomics">
        <title>Comparative genomics of parasitic silkworm microsporidia reveal an association between genome expansion and host adaptation.</title>
        <authorList>
            <person name="Pan G."/>
            <person name="Xu J."/>
            <person name="Li T."/>
            <person name="Xia Q."/>
            <person name="Liu S.L."/>
            <person name="Zhang G."/>
            <person name="Li S."/>
            <person name="Li C."/>
            <person name="Liu H."/>
            <person name="Yang L."/>
            <person name="Liu T."/>
            <person name="Zhang X."/>
            <person name="Wu Z."/>
            <person name="Fan W."/>
            <person name="Dang X."/>
            <person name="Xiang H."/>
            <person name="Tao M."/>
            <person name="Li Y."/>
            <person name="Hu J."/>
            <person name="Li Z."/>
            <person name="Lin L."/>
            <person name="Luo J."/>
            <person name="Geng L."/>
            <person name="Wang L."/>
            <person name="Long M."/>
            <person name="Wan Y."/>
            <person name="He N."/>
            <person name="Zhang Z."/>
            <person name="Lu C."/>
            <person name="Keeling P.J."/>
            <person name="Wang J."/>
            <person name="Xiang Z."/>
            <person name="Zhou Z."/>
        </authorList>
    </citation>
    <scope>NUCLEOTIDE SEQUENCE [LARGE SCALE GENOMIC DNA]</scope>
    <source>
        <strain evidence="2">CQ1 / CVCC 102059</strain>
    </source>
</reference>
<dbReference type="AlphaFoldDB" id="R0KNJ9"/>
<keyword evidence="2" id="KW-1185">Reference proteome</keyword>
<sequence length="314" mass="35606">MMLIKMVSSISKFLLGNLENKDRGSCQEEFDIEELGDLKEQVLKRVGVKEEEFVDTNDQTTKELIITNKVCREITISKESSDIEITLIKKISLDKEDDKGSNVKGSDLKGSSLKGSKNDIVETKNLPFSCVFKLKNKFEDVQVLSGRLSLKIGEKTIGLEIPTILPQQTYTLETDVSAEVNETIYGVFDYELCVEEDVSETENESTSLIPFMFSYFDLSMPIDFENRITNEKTVRFVLNRDLTLASKKILDLLNLKIIHQESCIDKLSMSLAGRYNEINIFVDVSISFNKVSNCVLTIFCDDADLLDSLVQYFD</sequence>
<name>R0KNJ9_NOSB1</name>
<dbReference type="Proteomes" id="UP000016927">
    <property type="component" value="Unassembled WGS sequence"/>
</dbReference>
<evidence type="ECO:0000313" key="1">
    <source>
        <dbReference type="EMBL" id="EOB11742.1"/>
    </source>
</evidence>
<dbReference type="OrthoDB" id="1074925at2759"/>
<dbReference type="EMBL" id="KB909824">
    <property type="protein sequence ID" value="EOB11742.1"/>
    <property type="molecule type" value="Genomic_DNA"/>
</dbReference>
<dbReference type="STRING" id="578461.R0KNJ9"/>
<proteinExistence type="predicted"/>
<evidence type="ECO:0000313" key="2">
    <source>
        <dbReference type="Proteomes" id="UP000016927"/>
    </source>
</evidence>
<organism evidence="1 2">
    <name type="scientific">Nosema bombycis (strain CQ1 / CVCC 102059)</name>
    <name type="common">Microsporidian parasite</name>
    <name type="synonym">Pebrine of silkworm</name>
    <dbReference type="NCBI Taxonomy" id="578461"/>
    <lineage>
        <taxon>Eukaryota</taxon>
        <taxon>Fungi</taxon>
        <taxon>Fungi incertae sedis</taxon>
        <taxon>Microsporidia</taxon>
        <taxon>Nosematidae</taxon>
        <taxon>Nosema</taxon>
    </lineage>
</organism>